<name>A0ABR3A4S7_9AGAR</name>
<keyword evidence="2" id="KW-1185">Reference proteome</keyword>
<dbReference type="SUPFAM" id="SSF50370">
    <property type="entry name" value="Ricin B-like lectins"/>
    <property type="match status" value="1"/>
</dbReference>
<proteinExistence type="predicted"/>
<dbReference type="Proteomes" id="UP001437256">
    <property type="component" value="Unassembled WGS sequence"/>
</dbReference>
<dbReference type="InterPro" id="IPR035992">
    <property type="entry name" value="Ricin_B-like_lectins"/>
</dbReference>
<organism evidence="1 2">
    <name type="scientific">Marasmius tenuissimus</name>
    <dbReference type="NCBI Taxonomy" id="585030"/>
    <lineage>
        <taxon>Eukaryota</taxon>
        <taxon>Fungi</taxon>
        <taxon>Dikarya</taxon>
        <taxon>Basidiomycota</taxon>
        <taxon>Agaricomycotina</taxon>
        <taxon>Agaricomycetes</taxon>
        <taxon>Agaricomycetidae</taxon>
        <taxon>Agaricales</taxon>
        <taxon>Marasmiineae</taxon>
        <taxon>Marasmiaceae</taxon>
        <taxon>Marasmius</taxon>
    </lineage>
</organism>
<protein>
    <submittedName>
        <fullName evidence="1">Uncharacterized protein</fullName>
    </submittedName>
</protein>
<evidence type="ECO:0000313" key="1">
    <source>
        <dbReference type="EMBL" id="KAL0068560.1"/>
    </source>
</evidence>
<dbReference type="EMBL" id="JBBXMP010000017">
    <property type="protein sequence ID" value="KAL0068560.1"/>
    <property type="molecule type" value="Genomic_DNA"/>
</dbReference>
<dbReference type="Gene3D" id="2.80.10.50">
    <property type="match status" value="1"/>
</dbReference>
<accession>A0ABR3A4S7</accession>
<reference evidence="1 2" key="1">
    <citation type="submission" date="2024-05" db="EMBL/GenBank/DDBJ databases">
        <title>A draft genome resource for the thread blight pathogen Marasmius tenuissimus strain MS-2.</title>
        <authorList>
            <person name="Yulfo-Soto G.E."/>
            <person name="Baruah I.K."/>
            <person name="Amoako-Attah I."/>
            <person name="Bukari Y."/>
            <person name="Meinhardt L.W."/>
            <person name="Bailey B.A."/>
            <person name="Cohen S.P."/>
        </authorList>
    </citation>
    <scope>NUCLEOTIDE SEQUENCE [LARGE SCALE GENOMIC DNA]</scope>
    <source>
        <strain evidence="1 2">MS-2</strain>
    </source>
</reference>
<sequence>MTANSGPSTNGFPEGYFIIRSAANKRVFDVAGDAGHDDAEVILWPNKETSLVQSRRDPSADNQVFFMDEAGVLCSKASGHAIDIEDEKLVLRRRRPITRPFPSHSSHPLPKFSYSEETQEISVTFSCDPNYYDSRSIDYTTSESAWKNTIFLLVSKPKRRDPNMFDVASNFVSNTLTSSAYNLFGGRPSQQTIAAEPGALAAIGAELDEDEILDDERGEEAEVDDSPDPLRRVRMITTHRSTVDDFNLVNTARNRRRWLVETISAMDARTGSKYIP</sequence>
<gene>
    <name evidence="1" type="ORF">AAF712_004275</name>
</gene>
<evidence type="ECO:0000313" key="2">
    <source>
        <dbReference type="Proteomes" id="UP001437256"/>
    </source>
</evidence>
<comment type="caution">
    <text evidence="1">The sequence shown here is derived from an EMBL/GenBank/DDBJ whole genome shotgun (WGS) entry which is preliminary data.</text>
</comment>